<evidence type="ECO:0000256" key="2">
    <source>
        <dbReference type="SAM" id="SignalP"/>
    </source>
</evidence>
<proteinExistence type="inferred from homology"/>
<keyword evidence="4" id="KW-1185">Reference proteome</keyword>
<dbReference type="InterPro" id="IPR003423">
    <property type="entry name" value="OMP_efflux"/>
</dbReference>
<dbReference type="EMBL" id="VMNK01000001">
    <property type="protein sequence ID" value="TVO59711.1"/>
    <property type="molecule type" value="Genomic_DNA"/>
</dbReference>
<dbReference type="AlphaFoldDB" id="A0A558EIZ5"/>
<comment type="caution">
    <text evidence="3">The sequence shown here is derived from an EMBL/GenBank/DDBJ whole genome shotgun (WGS) entry which is preliminary data.</text>
</comment>
<sequence>MSSTKRVRKLSALRGLACALLSATSVSLLADEAPLGGNLPDLIQYALTRSPALSASGFEVEAAQARVEPAGALPDPRFQLELMDATNTMSGRGASLVPGEVGQTRYRVIQPIPFPGKRDLRAAVAEARVGQADAEQTGTRLAVETQVKTAFARHYQAAGQRQILEGTLSLLGALEPIVLTRYSVGLVPQQDAIRVQSEISALRVELLEVERREREAAARMNAALTRPADAPLAVPAALPASPEHLNLAQLRSHLREASPELARLRAGQLAAGHTRDLTYRDRYPDMALALTNNRPRSGTDSWDVMLEVTIPFQQSARRAREREAERMQDAAEARVAAAEAALEGRIGEAWAGFEASRNKARLLRHTLLPQAEAAYAAAEAGYETGRVNFNTVIEAERQILRTRLALLDADVDRFVRVIELEQLTGAPL</sequence>
<dbReference type="Pfam" id="PF02321">
    <property type="entry name" value="OEP"/>
    <property type="match status" value="2"/>
</dbReference>
<gene>
    <name evidence="3" type="ORF">FHP91_00360</name>
</gene>
<dbReference type="PANTHER" id="PTHR30203">
    <property type="entry name" value="OUTER MEMBRANE CATION EFFLUX PROTEIN"/>
    <property type="match status" value="1"/>
</dbReference>
<comment type="similarity">
    <text evidence="1">Belongs to the outer membrane factor (OMF) (TC 1.B.17) family.</text>
</comment>
<dbReference type="Gene3D" id="1.20.1600.10">
    <property type="entry name" value="Outer membrane efflux proteins (OEP)"/>
    <property type="match status" value="1"/>
</dbReference>
<dbReference type="SUPFAM" id="SSF56954">
    <property type="entry name" value="Outer membrane efflux proteins (OEP)"/>
    <property type="match status" value="1"/>
</dbReference>
<evidence type="ECO:0000313" key="4">
    <source>
        <dbReference type="Proteomes" id="UP000319502"/>
    </source>
</evidence>
<protein>
    <submittedName>
        <fullName evidence="3">TolC family protein</fullName>
    </submittedName>
</protein>
<accession>A0A558EIZ5</accession>
<dbReference type="PANTHER" id="PTHR30203:SF24">
    <property type="entry name" value="BLR4935 PROTEIN"/>
    <property type="match status" value="1"/>
</dbReference>
<name>A0A558EIZ5_9RHOO</name>
<evidence type="ECO:0000313" key="3">
    <source>
        <dbReference type="EMBL" id="TVO59711.1"/>
    </source>
</evidence>
<keyword evidence="2" id="KW-0732">Signal</keyword>
<feature type="chain" id="PRO_5021983501" evidence="2">
    <location>
        <begin position="31"/>
        <end position="428"/>
    </location>
</feature>
<feature type="signal peptide" evidence="2">
    <location>
        <begin position="1"/>
        <end position="30"/>
    </location>
</feature>
<dbReference type="InterPro" id="IPR010131">
    <property type="entry name" value="MdtP/NodT-like"/>
</dbReference>
<evidence type="ECO:0000256" key="1">
    <source>
        <dbReference type="ARBA" id="ARBA00007613"/>
    </source>
</evidence>
<organism evidence="3 4">
    <name type="scientific">Denitromonas halophila</name>
    <dbReference type="NCBI Taxonomy" id="1629404"/>
    <lineage>
        <taxon>Bacteria</taxon>
        <taxon>Pseudomonadati</taxon>
        <taxon>Pseudomonadota</taxon>
        <taxon>Betaproteobacteria</taxon>
        <taxon>Rhodocyclales</taxon>
        <taxon>Zoogloeaceae</taxon>
        <taxon>Denitromonas</taxon>
    </lineage>
</organism>
<dbReference type="GO" id="GO:0015562">
    <property type="term" value="F:efflux transmembrane transporter activity"/>
    <property type="evidence" value="ECO:0007669"/>
    <property type="project" value="InterPro"/>
</dbReference>
<dbReference type="Proteomes" id="UP000319502">
    <property type="component" value="Unassembled WGS sequence"/>
</dbReference>
<dbReference type="OrthoDB" id="9791261at2"/>
<dbReference type="RefSeq" id="WP_144307721.1">
    <property type="nucleotide sequence ID" value="NZ_VMNK01000001.1"/>
</dbReference>
<reference evidence="3 4" key="1">
    <citation type="submission" date="2019-07" db="EMBL/GenBank/DDBJ databases">
        <title>The pathways for chlorine oxyanion respiration interact through the shared metabolite chlorate.</title>
        <authorList>
            <person name="Barnum T.P."/>
            <person name="Cheng Y."/>
            <person name="Hill K.A."/>
            <person name="Lucas L.N."/>
            <person name="Carlson H.K."/>
            <person name="Coates J.D."/>
        </authorList>
    </citation>
    <scope>NUCLEOTIDE SEQUENCE [LARGE SCALE GENOMIC DNA]</scope>
    <source>
        <strain evidence="3 4">SFB-3</strain>
    </source>
</reference>